<reference evidence="2 3" key="1">
    <citation type="submission" date="2020-01" db="EMBL/GenBank/DDBJ databases">
        <title>Ponticoccus aerotolerans gen. nov., sp. nov., an anaerobic bacterium and proposal of Ponticoccusceae fam. nov., Ponticoccusles ord. nov. and Ponticoccuse classis nov. in the phylum Kiritimatiellaeota.</title>
        <authorList>
            <person name="Zhou L.Y."/>
            <person name="Du Z.J."/>
        </authorList>
    </citation>
    <scope>NUCLEOTIDE SEQUENCE [LARGE SCALE GENOMIC DNA]</scope>
    <source>
        <strain evidence="2 3">S-5007</strain>
    </source>
</reference>
<evidence type="ECO:0000313" key="3">
    <source>
        <dbReference type="Proteomes" id="UP000464954"/>
    </source>
</evidence>
<feature type="domain" description="Inosine/uridine-preferring nucleoside hydrolase" evidence="1">
    <location>
        <begin position="6"/>
        <end position="224"/>
    </location>
</feature>
<dbReference type="GO" id="GO:0016799">
    <property type="term" value="F:hydrolase activity, hydrolyzing N-glycosyl compounds"/>
    <property type="evidence" value="ECO:0007669"/>
    <property type="project" value="InterPro"/>
</dbReference>
<dbReference type="AlphaFoldDB" id="A0A6P1M5C9"/>
<dbReference type="Gene3D" id="3.90.245.10">
    <property type="entry name" value="Ribonucleoside hydrolase-like"/>
    <property type="match status" value="1"/>
</dbReference>
<evidence type="ECO:0000313" key="2">
    <source>
        <dbReference type="EMBL" id="QHI69790.1"/>
    </source>
</evidence>
<accession>A0A6P1M5C9</accession>
<dbReference type="EMBL" id="CP047593">
    <property type="protein sequence ID" value="QHI69790.1"/>
    <property type="molecule type" value="Genomic_DNA"/>
</dbReference>
<protein>
    <submittedName>
        <fullName evidence="2">Nucleoside hydrolase</fullName>
    </submittedName>
</protein>
<dbReference type="PANTHER" id="PTHR43264">
    <property type="match status" value="1"/>
</dbReference>
<dbReference type="SUPFAM" id="SSF53590">
    <property type="entry name" value="Nucleoside hydrolase"/>
    <property type="match status" value="1"/>
</dbReference>
<dbReference type="PANTHER" id="PTHR43264:SF1">
    <property type="entry name" value="INOSINE_URIDINE-PREFERRING NUCLEOSIDE HYDROLASE DOMAIN-CONTAINING PROTEIN"/>
    <property type="match status" value="1"/>
</dbReference>
<name>A0A6P1M5C9_9BACT</name>
<dbReference type="RefSeq" id="WP_160628972.1">
    <property type="nucleotide sequence ID" value="NZ_CP047593.1"/>
</dbReference>
<dbReference type="Pfam" id="PF01156">
    <property type="entry name" value="IU_nuc_hydro"/>
    <property type="match status" value="1"/>
</dbReference>
<dbReference type="InterPro" id="IPR001910">
    <property type="entry name" value="Inosine/uridine_hydrolase_dom"/>
</dbReference>
<proteinExistence type="predicted"/>
<dbReference type="InterPro" id="IPR036452">
    <property type="entry name" value="Ribo_hydro-like"/>
</dbReference>
<evidence type="ECO:0000259" key="1">
    <source>
        <dbReference type="Pfam" id="PF01156"/>
    </source>
</evidence>
<keyword evidence="3" id="KW-1185">Reference proteome</keyword>
<organism evidence="2 3">
    <name type="scientific">Tichowtungia aerotolerans</name>
    <dbReference type="NCBI Taxonomy" id="2697043"/>
    <lineage>
        <taxon>Bacteria</taxon>
        <taxon>Pseudomonadati</taxon>
        <taxon>Kiritimatiellota</taxon>
        <taxon>Tichowtungiia</taxon>
        <taxon>Tichowtungiales</taxon>
        <taxon>Tichowtungiaceae</taxon>
        <taxon>Tichowtungia</taxon>
    </lineage>
</organism>
<gene>
    <name evidence="2" type="ORF">GT409_10125</name>
</gene>
<sequence length="333" mass="36813">MKKPNIIFDTDMGNDVDDALAQVLLHSFVQDGTAEICAMIVNKGCRPAPAFVDLLNRFCGRDDIEIGWCADGPTPEEGLFLRPVLDAADGALPYDPAKKEWPDAVTVLRRRLAAIPDGTGVYVSIGFLTALAGLLKSGPDEISPLSGVELAARKLRLVSLMAGNFDPVILRNPDPDNKEFNVSQDIPAAQQVTLLCPVPLIFSGFEVGIQIRFPREAVKSGMDWCEFHPLKEAYARYVCLEHDRPLWDLTSLLYAVFPDQDWFDLSEPGRVTFRDCGHPEFIPDISGRHRHLILKPDRIPEMIDIFTSGCTAVFDSLSGGAENRSRDFTVKSV</sequence>
<dbReference type="KEGG" id="taer:GT409_10125"/>
<keyword evidence="2" id="KW-0378">Hydrolase</keyword>
<dbReference type="Proteomes" id="UP000464954">
    <property type="component" value="Chromosome"/>
</dbReference>